<feature type="domain" description="NACHT" evidence="4">
    <location>
        <begin position="176"/>
        <end position="297"/>
    </location>
</feature>
<keyword evidence="6" id="KW-1185">Reference proteome</keyword>
<dbReference type="Pfam" id="PF24883">
    <property type="entry name" value="NPHP3_N"/>
    <property type="match status" value="1"/>
</dbReference>
<dbReference type="InterPro" id="IPR027417">
    <property type="entry name" value="P-loop_NTPase"/>
</dbReference>
<keyword evidence="2" id="KW-0040">ANK repeat</keyword>
<dbReference type="PANTHER" id="PTHR10039">
    <property type="entry name" value="AMELOGENIN"/>
    <property type="match status" value="1"/>
</dbReference>
<dbReference type="InterPro" id="IPR007111">
    <property type="entry name" value="NACHT_NTPase"/>
</dbReference>
<feature type="repeat" description="ANK" evidence="2">
    <location>
        <begin position="748"/>
        <end position="781"/>
    </location>
</feature>
<keyword evidence="3" id="KW-0472">Membrane</keyword>
<name>A0ABR3SYJ0_9PEZI</name>
<evidence type="ECO:0000256" key="3">
    <source>
        <dbReference type="SAM" id="Phobius"/>
    </source>
</evidence>
<keyword evidence="3" id="KW-1133">Transmembrane helix</keyword>
<dbReference type="PROSITE" id="PS50088">
    <property type="entry name" value="ANK_REPEAT"/>
    <property type="match status" value="3"/>
</dbReference>
<protein>
    <recommendedName>
        <fullName evidence="4">NACHT domain-containing protein</fullName>
    </recommendedName>
</protein>
<dbReference type="PROSITE" id="PS50837">
    <property type="entry name" value="NACHT"/>
    <property type="match status" value="1"/>
</dbReference>
<dbReference type="SMART" id="SM00248">
    <property type="entry name" value="ANK"/>
    <property type="match status" value="7"/>
</dbReference>
<dbReference type="PANTHER" id="PTHR10039:SF5">
    <property type="entry name" value="NACHT DOMAIN-CONTAINING PROTEIN"/>
    <property type="match status" value="1"/>
</dbReference>
<accession>A0ABR3SYJ0</accession>
<sequence>MESSQIWVVSASLIIGGLGLIFLLRGLSKSSPRKPAFRQDLDYRSTFRLQGLPKSYAGRELTRKDVERLVGSAFKVEQGITVLVKSLGDHPLNENQKVATLSFSEIPGLIRQSSVRDREFRAGPTLDDGTPAGPWLYMDIHFNGLTPLHHQSDSECEVEWILKNKSYMEWCNLPCGLLWIQGKPGSGKSTVMKYALKEMEATTKEVMETSRHDDIIVTSFFFHGRGTDLQRTPVGLFRSLLNQILKHFPEALAEITAIYEEKCRRKGPPRTLLIYIDALDECGTQDAQKLRAFFSKLASENSKLSSKLMLKVCFSSRWYPVLHWEPSGSRHVIAVEDHNTRDISVVVHSRLADMSSEKKRDFIKPEIVSRARGVFQWAELVCNEALELGLIGEPTPYIIRKIREVPEDLNDLYRSLLEEVDPQKLVYTVRLFRWVCFAGRPLTVLEIQHASMLAPDMEETSIEKYKKKDEFQGDLEDTIRAIKNLSKGLIEIKTAPEEDLEDQVPKVQLIHQSVLDYLLDTGFQHLEGRLSSTPAGRGHFHIAVSCMRYIFMQEMQMFLRRTFSWDQKINQARFLVADSNEKILQDFPLVRYAFAAVIFHLQMTEAEDFDQAPLLELLSLPCDEELGGCYNDILASEKGPVKLWDWSKRLIHILAEAGVVTALRPLVDYRDTNSHQNPSLDRVSRLVSVSRRHRKHDETIHISGQVNMDLRTAALLTPLHYAAMNNHGVAVRELLRSETVNPNAQDAYQLSPLHYAAKNGSANAVVELLASDTVDRNARDRLERTPLHHSVLQGHLPIVQLLLEDERTDSKCKDAFNATPLYLAVTANSPHKNRIAECLLQWLDFDVNTQELEGNTVLHAAIIAGKDALVRQLLSVEDTDVNIKDHRGHTPLMTAIVCNSRSAANDMVKMRNADLNLGDKMGITPLMMAAEMGLPSFVRLFLSSRNIDPTSRTTEGAQYWTLPWRSSKK</sequence>
<dbReference type="EMBL" id="JAJVDC020000033">
    <property type="protein sequence ID" value="KAL1632156.1"/>
    <property type="molecule type" value="Genomic_DNA"/>
</dbReference>
<evidence type="ECO:0000313" key="5">
    <source>
        <dbReference type="EMBL" id="KAL1632156.1"/>
    </source>
</evidence>
<feature type="repeat" description="ANK" evidence="2">
    <location>
        <begin position="853"/>
        <end position="886"/>
    </location>
</feature>
<comment type="caution">
    <text evidence="5">The sequence shown here is derived from an EMBL/GenBank/DDBJ whole genome shotgun (WGS) entry which is preliminary data.</text>
</comment>
<dbReference type="SUPFAM" id="SSF48403">
    <property type="entry name" value="Ankyrin repeat"/>
    <property type="match status" value="1"/>
</dbReference>
<evidence type="ECO:0000256" key="1">
    <source>
        <dbReference type="ARBA" id="ARBA00022737"/>
    </source>
</evidence>
<organism evidence="5 6">
    <name type="scientific">Neofusicoccum ribis</name>
    <dbReference type="NCBI Taxonomy" id="45134"/>
    <lineage>
        <taxon>Eukaryota</taxon>
        <taxon>Fungi</taxon>
        <taxon>Dikarya</taxon>
        <taxon>Ascomycota</taxon>
        <taxon>Pezizomycotina</taxon>
        <taxon>Dothideomycetes</taxon>
        <taxon>Dothideomycetes incertae sedis</taxon>
        <taxon>Botryosphaeriales</taxon>
        <taxon>Botryosphaeriaceae</taxon>
        <taxon>Neofusicoccum</taxon>
    </lineage>
</organism>
<keyword evidence="1" id="KW-0677">Repeat</keyword>
<dbReference type="Proteomes" id="UP001521116">
    <property type="component" value="Unassembled WGS sequence"/>
</dbReference>
<dbReference type="InterPro" id="IPR036770">
    <property type="entry name" value="Ankyrin_rpt-contain_sf"/>
</dbReference>
<dbReference type="PROSITE" id="PS50297">
    <property type="entry name" value="ANK_REP_REGION"/>
    <property type="match status" value="2"/>
</dbReference>
<dbReference type="InterPro" id="IPR056884">
    <property type="entry name" value="NPHP3-like_N"/>
</dbReference>
<dbReference type="Pfam" id="PF00023">
    <property type="entry name" value="Ank"/>
    <property type="match status" value="2"/>
</dbReference>
<keyword evidence="3" id="KW-0812">Transmembrane</keyword>
<reference evidence="5 6" key="1">
    <citation type="submission" date="2024-02" db="EMBL/GenBank/DDBJ databases">
        <title>De novo assembly and annotation of 12 fungi associated with fruit tree decline syndrome in Ontario, Canada.</title>
        <authorList>
            <person name="Sulman M."/>
            <person name="Ellouze W."/>
            <person name="Ilyukhin E."/>
        </authorList>
    </citation>
    <scope>NUCLEOTIDE SEQUENCE [LARGE SCALE GENOMIC DNA]</scope>
    <source>
        <strain evidence="5 6">M1-105</strain>
    </source>
</reference>
<feature type="transmembrane region" description="Helical" evidence="3">
    <location>
        <begin position="6"/>
        <end position="24"/>
    </location>
</feature>
<evidence type="ECO:0000313" key="6">
    <source>
        <dbReference type="Proteomes" id="UP001521116"/>
    </source>
</evidence>
<dbReference type="InterPro" id="IPR002110">
    <property type="entry name" value="Ankyrin_rpt"/>
</dbReference>
<dbReference type="Pfam" id="PF12796">
    <property type="entry name" value="Ank_2"/>
    <property type="match status" value="2"/>
</dbReference>
<dbReference type="Gene3D" id="1.25.40.20">
    <property type="entry name" value="Ankyrin repeat-containing domain"/>
    <property type="match status" value="3"/>
</dbReference>
<proteinExistence type="predicted"/>
<feature type="repeat" description="ANK" evidence="2">
    <location>
        <begin position="782"/>
        <end position="804"/>
    </location>
</feature>
<dbReference type="Gene3D" id="3.40.50.300">
    <property type="entry name" value="P-loop containing nucleotide triphosphate hydrolases"/>
    <property type="match status" value="1"/>
</dbReference>
<evidence type="ECO:0000256" key="2">
    <source>
        <dbReference type="PROSITE-ProRule" id="PRU00023"/>
    </source>
</evidence>
<evidence type="ECO:0000259" key="4">
    <source>
        <dbReference type="PROSITE" id="PS50837"/>
    </source>
</evidence>
<dbReference type="SUPFAM" id="SSF52540">
    <property type="entry name" value="P-loop containing nucleoside triphosphate hydrolases"/>
    <property type="match status" value="1"/>
</dbReference>
<gene>
    <name evidence="5" type="ORF">SLS56_003890</name>
</gene>